<gene>
    <name evidence="2" type="ORF">D477_019938</name>
</gene>
<dbReference type="Gene3D" id="2.40.33.20">
    <property type="entry name" value="PK beta-barrel domain-like"/>
    <property type="match status" value="1"/>
</dbReference>
<organism evidence="2 3">
    <name type="scientific">Arthrobacter crystallopoietes BAB-32</name>
    <dbReference type="NCBI Taxonomy" id="1246476"/>
    <lineage>
        <taxon>Bacteria</taxon>
        <taxon>Bacillati</taxon>
        <taxon>Actinomycetota</taxon>
        <taxon>Actinomycetes</taxon>
        <taxon>Micrococcales</taxon>
        <taxon>Micrococcaceae</taxon>
        <taxon>Crystallibacter</taxon>
    </lineage>
</organism>
<dbReference type="InterPro" id="IPR052353">
    <property type="entry name" value="Benzoxazolinone_Detox_Enz"/>
</dbReference>
<protein>
    <recommendedName>
        <fullName evidence="1">MOSC domain-containing protein</fullName>
    </recommendedName>
</protein>
<comment type="caution">
    <text evidence="2">The sequence shown here is derived from an EMBL/GenBank/DDBJ whole genome shotgun (WGS) entry which is preliminary data.</text>
</comment>
<dbReference type="AlphaFoldDB" id="N1V2K0"/>
<name>N1V2K0_9MICC</name>
<dbReference type="GO" id="GO:0003824">
    <property type="term" value="F:catalytic activity"/>
    <property type="evidence" value="ECO:0007669"/>
    <property type="project" value="InterPro"/>
</dbReference>
<sequence length="224" mass="23882">MTAGTLVAVCRVHALKPDASTVGITAIDKRPVPGAVQVHELGLRADVQADRKHHGGELKALYAYAAEDAAEWARELGRDVPAGLFGENLRTEGVPVSQALVGERWRIGADVIVEATMPRIPCATFGRHMHEPQWAKRFLAKGLPGAYFKVLATGQIAAGDPIEVLSRPSHNVTVADVFRGLDREQAEALLASENDGEVCLGGNVAKAVRRALKRAKAGSGTSKR</sequence>
<dbReference type="RefSeq" id="WP_005274068.1">
    <property type="nucleotide sequence ID" value="NZ_ANPE02000267.1"/>
</dbReference>
<dbReference type="SUPFAM" id="SSF50800">
    <property type="entry name" value="PK beta-barrel domain-like"/>
    <property type="match status" value="1"/>
</dbReference>
<accession>N1V2K0</accession>
<evidence type="ECO:0000313" key="3">
    <source>
        <dbReference type="Proteomes" id="UP000010729"/>
    </source>
</evidence>
<keyword evidence="3" id="KW-1185">Reference proteome</keyword>
<evidence type="ECO:0000313" key="2">
    <source>
        <dbReference type="EMBL" id="EMY32483.1"/>
    </source>
</evidence>
<proteinExistence type="predicted"/>
<dbReference type="OrthoDB" id="9786134at2"/>
<dbReference type="InterPro" id="IPR011037">
    <property type="entry name" value="Pyrv_Knase-like_insert_dom_sf"/>
</dbReference>
<dbReference type="EMBL" id="ANPE02000267">
    <property type="protein sequence ID" value="EMY32483.1"/>
    <property type="molecule type" value="Genomic_DNA"/>
</dbReference>
<dbReference type="PANTHER" id="PTHR30212">
    <property type="entry name" value="PROTEIN YIIM"/>
    <property type="match status" value="1"/>
</dbReference>
<evidence type="ECO:0000259" key="1">
    <source>
        <dbReference type="PROSITE" id="PS51340"/>
    </source>
</evidence>
<dbReference type="Pfam" id="PF03473">
    <property type="entry name" value="MOSC"/>
    <property type="match status" value="1"/>
</dbReference>
<dbReference type="GO" id="GO:0030170">
    <property type="term" value="F:pyridoxal phosphate binding"/>
    <property type="evidence" value="ECO:0007669"/>
    <property type="project" value="InterPro"/>
</dbReference>
<reference evidence="2 3" key="1">
    <citation type="journal article" date="2013" name="Genome Announc.">
        <title>Draft Genome Sequence of Arthrobacter crystallopoietes Strain BAB-32, Revealing Genes for Bioremediation.</title>
        <authorList>
            <person name="Joshi M.N."/>
            <person name="Pandit A.S."/>
            <person name="Sharma A."/>
            <person name="Pandya R.V."/>
            <person name="Desai S.M."/>
            <person name="Saxena A.K."/>
            <person name="Bagatharia S.B."/>
        </authorList>
    </citation>
    <scope>NUCLEOTIDE SEQUENCE [LARGE SCALE GENOMIC DNA]</scope>
    <source>
        <strain evidence="2 3">BAB-32</strain>
    </source>
</reference>
<dbReference type="InterPro" id="IPR005302">
    <property type="entry name" value="MoCF_Sase_C"/>
</dbReference>
<dbReference type="PROSITE" id="PS51340">
    <property type="entry name" value="MOSC"/>
    <property type="match status" value="1"/>
</dbReference>
<feature type="domain" description="MOSC" evidence="1">
    <location>
        <begin position="30"/>
        <end position="165"/>
    </location>
</feature>
<dbReference type="PANTHER" id="PTHR30212:SF2">
    <property type="entry name" value="PROTEIN YIIM"/>
    <property type="match status" value="1"/>
</dbReference>
<dbReference type="GO" id="GO:0030151">
    <property type="term" value="F:molybdenum ion binding"/>
    <property type="evidence" value="ECO:0007669"/>
    <property type="project" value="InterPro"/>
</dbReference>
<dbReference type="Proteomes" id="UP000010729">
    <property type="component" value="Unassembled WGS sequence"/>
</dbReference>